<feature type="compositionally biased region" description="Polar residues" evidence="1">
    <location>
        <begin position="89"/>
        <end position="102"/>
    </location>
</feature>
<reference evidence="5 6" key="1">
    <citation type="submission" date="2015-01" db="EMBL/GenBank/DDBJ databases">
        <title>Paenibacillus swuensis/DY6/whole genome sequencing.</title>
        <authorList>
            <person name="Kim M.K."/>
            <person name="Srinivasan S."/>
            <person name="Lee J.-J."/>
        </authorList>
    </citation>
    <scope>NUCLEOTIDE SEQUENCE [LARGE SCALE GENOMIC DNA]</scope>
    <source>
        <strain evidence="5 6">DY6</strain>
    </source>
</reference>
<keyword evidence="2" id="KW-1133">Transmembrane helix</keyword>
<keyword evidence="2" id="KW-0812">Transmembrane</keyword>
<dbReference type="KEGG" id="pswu:SY83_15000"/>
<name>A0A172TJZ3_9BACL</name>
<keyword evidence="3" id="KW-0732">Signal</keyword>
<feature type="compositionally biased region" description="Polar residues" evidence="1">
    <location>
        <begin position="31"/>
        <end position="46"/>
    </location>
</feature>
<dbReference type="Pfam" id="PF14257">
    <property type="entry name" value="DUF4349"/>
    <property type="match status" value="1"/>
</dbReference>
<dbReference type="AlphaFoldDB" id="A0A172TJZ3"/>
<evidence type="ECO:0000313" key="5">
    <source>
        <dbReference type="EMBL" id="ANE47361.1"/>
    </source>
</evidence>
<accession>A0A172TJZ3</accession>
<feature type="compositionally biased region" description="Low complexity" evidence="1">
    <location>
        <begin position="47"/>
        <end position="59"/>
    </location>
</feature>
<evidence type="ECO:0000256" key="2">
    <source>
        <dbReference type="SAM" id="Phobius"/>
    </source>
</evidence>
<dbReference type="EMBL" id="CP011388">
    <property type="protein sequence ID" value="ANE47361.1"/>
    <property type="molecule type" value="Genomic_DNA"/>
</dbReference>
<feature type="domain" description="DUF4349" evidence="4">
    <location>
        <begin position="107"/>
        <end position="320"/>
    </location>
</feature>
<protein>
    <recommendedName>
        <fullName evidence="4">DUF4349 domain-containing protein</fullName>
    </recommendedName>
</protein>
<feature type="signal peptide" evidence="3">
    <location>
        <begin position="1"/>
        <end position="26"/>
    </location>
</feature>
<proteinExistence type="predicted"/>
<evidence type="ECO:0000256" key="3">
    <source>
        <dbReference type="SAM" id="SignalP"/>
    </source>
</evidence>
<dbReference type="STRING" id="1178515.SY83_15000"/>
<feature type="region of interest" description="Disordered" evidence="1">
    <location>
        <begin position="31"/>
        <end position="102"/>
    </location>
</feature>
<gene>
    <name evidence="5" type="ORF">SY83_15000</name>
</gene>
<keyword evidence="2" id="KW-0472">Membrane</keyword>
<sequence length="343" mass="37246">MNMKMFKQGCVMMLLTGMLAMSACSAADNNSGADAKMNSLQRSSDNSAAMEGAAESAPADKAMEQDQNSQESKVESDAETPMSAGSLGNGTAASSPVSSSGQPVLNQKLIYRANLTMEVKDYAKTQSQIQNLIHLSGGYLIQFTDSKTSNELGGNYKIKVPAQGFMSFIGELEKMKPVELQRSMQGTDVSEEYVDLESRLKAKQVVEARLLSFMEKAQKASDLVAFSKELGGVQEEIERFKGRMRYLDENVAFSTIELRVYQPVVQTAVKDPEEKDALFARAGAAMKSSGAFLVALFEGVVVLLAGLLPLLIILIPVGGFMYFMYNKNRRNKGRPTDSDPGSS</sequence>
<evidence type="ECO:0000313" key="6">
    <source>
        <dbReference type="Proteomes" id="UP000076927"/>
    </source>
</evidence>
<dbReference type="PATRIC" id="fig|1178515.4.peg.3015"/>
<dbReference type="Proteomes" id="UP000076927">
    <property type="component" value="Chromosome"/>
</dbReference>
<dbReference type="OrthoDB" id="5381491at2"/>
<dbReference type="PROSITE" id="PS51257">
    <property type="entry name" value="PROKAR_LIPOPROTEIN"/>
    <property type="match status" value="1"/>
</dbReference>
<feature type="chain" id="PRO_5008000859" description="DUF4349 domain-containing protein" evidence="3">
    <location>
        <begin position="27"/>
        <end position="343"/>
    </location>
</feature>
<organism evidence="5 6">
    <name type="scientific">Paenibacillus swuensis</name>
    <dbReference type="NCBI Taxonomy" id="1178515"/>
    <lineage>
        <taxon>Bacteria</taxon>
        <taxon>Bacillati</taxon>
        <taxon>Bacillota</taxon>
        <taxon>Bacilli</taxon>
        <taxon>Bacillales</taxon>
        <taxon>Paenibacillaceae</taxon>
        <taxon>Paenibacillus</taxon>
    </lineage>
</organism>
<evidence type="ECO:0000259" key="4">
    <source>
        <dbReference type="Pfam" id="PF14257"/>
    </source>
</evidence>
<feature type="transmembrane region" description="Helical" evidence="2">
    <location>
        <begin position="292"/>
        <end position="325"/>
    </location>
</feature>
<keyword evidence="6" id="KW-1185">Reference proteome</keyword>
<dbReference type="InterPro" id="IPR025645">
    <property type="entry name" value="DUF4349"/>
</dbReference>
<evidence type="ECO:0000256" key="1">
    <source>
        <dbReference type="SAM" id="MobiDB-lite"/>
    </source>
</evidence>